<feature type="transmembrane region" description="Helical" evidence="8">
    <location>
        <begin position="146"/>
        <end position="167"/>
    </location>
</feature>
<protein>
    <submittedName>
        <fullName evidence="10">DedA family protein</fullName>
    </submittedName>
</protein>
<dbReference type="Pfam" id="PF09335">
    <property type="entry name" value="VTT_dom"/>
    <property type="match status" value="1"/>
</dbReference>
<dbReference type="InterPro" id="IPR051311">
    <property type="entry name" value="DedA_domain"/>
</dbReference>
<keyword evidence="4 8" id="KW-0812">Transmembrane</keyword>
<keyword evidence="6 8" id="KW-0472">Membrane</keyword>
<gene>
    <name evidence="10" type="ORF">FZC83_19130</name>
</gene>
<evidence type="ECO:0000256" key="2">
    <source>
        <dbReference type="ARBA" id="ARBA00010792"/>
    </source>
</evidence>
<organism evidence="10 11">
    <name type="scientific">Rossellomorea marisflavi</name>
    <dbReference type="NCBI Taxonomy" id="189381"/>
    <lineage>
        <taxon>Bacteria</taxon>
        <taxon>Bacillati</taxon>
        <taxon>Bacillota</taxon>
        <taxon>Bacilli</taxon>
        <taxon>Bacillales</taxon>
        <taxon>Bacillaceae</taxon>
        <taxon>Rossellomorea</taxon>
    </lineage>
</organism>
<feature type="region of interest" description="Disordered" evidence="7">
    <location>
        <begin position="207"/>
        <end position="229"/>
    </location>
</feature>
<reference evidence="10 11" key="1">
    <citation type="submission" date="2019-08" db="EMBL/GenBank/DDBJ databases">
        <title>Bacillus genomes from the desert of Cuatro Cienegas, Coahuila.</title>
        <authorList>
            <person name="Olmedo-Alvarez G."/>
        </authorList>
    </citation>
    <scope>NUCLEOTIDE SEQUENCE [LARGE SCALE GENOMIC DNA]</scope>
    <source>
        <strain evidence="10 11">CH108_3D</strain>
    </source>
</reference>
<feature type="compositionally biased region" description="Basic and acidic residues" evidence="7">
    <location>
        <begin position="220"/>
        <end position="229"/>
    </location>
</feature>
<evidence type="ECO:0000256" key="5">
    <source>
        <dbReference type="ARBA" id="ARBA00022989"/>
    </source>
</evidence>
<keyword evidence="5 8" id="KW-1133">Transmembrane helix</keyword>
<feature type="transmembrane region" description="Helical" evidence="8">
    <location>
        <begin position="179"/>
        <end position="198"/>
    </location>
</feature>
<proteinExistence type="inferred from homology"/>
<dbReference type="PANTHER" id="PTHR42709">
    <property type="entry name" value="ALKALINE PHOSPHATASE LIKE PROTEIN"/>
    <property type="match status" value="1"/>
</dbReference>
<sequence>MNRNRTMEGGVIMTEYMLEAAQDWGLWGILLSLFIEGSAFPFVGTLFIVTVGFLLELSWLELFFVSVAGSALYVLGSYIPYFLSYKLGERVEARLSPERRQKLRAAQDQFTKYGIWSVAIASPLHLGNVVPFVAGMSKMDVKLYSFLTMLGITPSTFLLLSFGKFYGGDPETVMRTIDHYQNLVIGAIIAATVVYVLYKWKWKPLRKKSSVTDGGPSSIKNDDESSLRT</sequence>
<feature type="domain" description="VTT" evidence="9">
    <location>
        <begin position="44"/>
        <end position="164"/>
    </location>
</feature>
<evidence type="ECO:0000256" key="7">
    <source>
        <dbReference type="SAM" id="MobiDB-lite"/>
    </source>
</evidence>
<evidence type="ECO:0000256" key="1">
    <source>
        <dbReference type="ARBA" id="ARBA00004651"/>
    </source>
</evidence>
<dbReference type="GO" id="GO:0005886">
    <property type="term" value="C:plasma membrane"/>
    <property type="evidence" value="ECO:0007669"/>
    <property type="project" value="UniProtKB-SubCell"/>
</dbReference>
<dbReference type="PANTHER" id="PTHR42709:SF6">
    <property type="entry name" value="UNDECAPRENYL PHOSPHATE TRANSPORTER A"/>
    <property type="match status" value="1"/>
</dbReference>
<evidence type="ECO:0000256" key="4">
    <source>
        <dbReference type="ARBA" id="ARBA00022692"/>
    </source>
</evidence>
<dbReference type="EMBL" id="VTEQ01000007">
    <property type="protein sequence ID" value="TYS50535.1"/>
    <property type="molecule type" value="Genomic_DNA"/>
</dbReference>
<evidence type="ECO:0000256" key="3">
    <source>
        <dbReference type="ARBA" id="ARBA00022475"/>
    </source>
</evidence>
<evidence type="ECO:0000313" key="11">
    <source>
        <dbReference type="Proteomes" id="UP000322997"/>
    </source>
</evidence>
<feature type="transmembrane region" description="Helical" evidence="8">
    <location>
        <begin position="24"/>
        <end position="55"/>
    </location>
</feature>
<feature type="transmembrane region" description="Helical" evidence="8">
    <location>
        <begin position="62"/>
        <end position="83"/>
    </location>
</feature>
<evidence type="ECO:0000256" key="6">
    <source>
        <dbReference type="ARBA" id="ARBA00023136"/>
    </source>
</evidence>
<comment type="similarity">
    <text evidence="2">Belongs to the DedA family.</text>
</comment>
<evidence type="ECO:0000256" key="8">
    <source>
        <dbReference type="SAM" id="Phobius"/>
    </source>
</evidence>
<dbReference type="AlphaFoldDB" id="A0A5D4RGK5"/>
<comment type="caution">
    <text evidence="10">The sequence shown here is derived from an EMBL/GenBank/DDBJ whole genome shotgun (WGS) entry which is preliminary data.</text>
</comment>
<dbReference type="Proteomes" id="UP000322997">
    <property type="component" value="Unassembled WGS sequence"/>
</dbReference>
<name>A0A5D4RGK5_9BACI</name>
<accession>A0A5D4RGK5</accession>
<evidence type="ECO:0000313" key="10">
    <source>
        <dbReference type="EMBL" id="TYS50535.1"/>
    </source>
</evidence>
<evidence type="ECO:0000259" key="9">
    <source>
        <dbReference type="Pfam" id="PF09335"/>
    </source>
</evidence>
<dbReference type="InterPro" id="IPR032816">
    <property type="entry name" value="VTT_dom"/>
</dbReference>
<keyword evidence="3" id="KW-1003">Cell membrane</keyword>
<comment type="subcellular location">
    <subcellularLocation>
        <location evidence="1">Cell membrane</location>
        <topology evidence="1">Multi-pass membrane protein</topology>
    </subcellularLocation>
</comment>